<comment type="caution">
    <text evidence="1">The sequence shown here is derived from an EMBL/GenBank/DDBJ whole genome shotgun (WGS) entry which is preliminary data.</text>
</comment>
<reference evidence="1" key="1">
    <citation type="journal article" date="2015" name="Nature">
        <title>Complex archaea that bridge the gap between prokaryotes and eukaryotes.</title>
        <authorList>
            <person name="Spang A."/>
            <person name="Saw J.H."/>
            <person name="Jorgensen S.L."/>
            <person name="Zaremba-Niedzwiedzka K."/>
            <person name="Martijn J."/>
            <person name="Lind A.E."/>
            <person name="van Eijk R."/>
            <person name="Schleper C."/>
            <person name="Guy L."/>
            <person name="Ettema T.J."/>
        </authorList>
    </citation>
    <scope>NUCLEOTIDE SEQUENCE</scope>
</reference>
<gene>
    <name evidence="1" type="ORF">LCGC14_2815430</name>
</gene>
<dbReference type="AlphaFoldDB" id="A0A0F8YIM1"/>
<dbReference type="EMBL" id="LAZR01053210">
    <property type="protein sequence ID" value="KKK81243.1"/>
    <property type="molecule type" value="Genomic_DNA"/>
</dbReference>
<sequence length="52" mass="6407">MVTHKERINQISIGLKNRQLEFFQRHPEFDKHKFIRNAIDEQIKLIDPEYLE</sequence>
<organism evidence="1">
    <name type="scientific">marine sediment metagenome</name>
    <dbReference type="NCBI Taxonomy" id="412755"/>
    <lineage>
        <taxon>unclassified sequences</taxon>
        <taxon>metagenomes</taxon>
        <taxon>ecological metagenomes</taxon>
    </lineage>
</organism>
<accession>A0A0F8YIM1</accession>
<evidence type="ECO:0000313" key="1">
    <source>
        <dbReference type="EMBL" id="KKK81243.1"/>
    </source>
</evidence>
<protein>
    <submittedName>
        <fullName evidence="1">Uncharacterized protein</fullName>
    </submittedName>
</protein>
<proteinExistence type="predicted"/>
<name>A0A0F8YIM1_9ZZZZ</name>